<dbReference type="PANTHER" id="PTHR30487">
    <property type="entry name" value="TYPE 4 PREPILIN-LIKE PROTEINS LEADER PEPTIDE-PROCESSING ENZYME"/>
    <property type="match status" value="1"/>
</dbReference>
<evidence type="ECO:0000256" key="4">
    <source>
        <dbReference type="ARBA" id="ARBA00022519"/>
    </source>
</evidence>
<evidence type="ECO:0000256" key="9">
    <source>
        <dbReference type="RuleBase" id="RU003794"/>
    </source>
</evidence>
<keyword evidence="9" id="KW-0378">Hydrolase</keyword>
<dbReference type="AlphaFoldDB" id="A0A0T9LF19"/>
<comment type="subcellular location">
    <subcellularLocation>
        <location evidence="1">Cell inner membrane</location>
        <topology evidence="1">Multi-pass membrane protein</topology>
    </subcellularLocation>
    <subcellularLocation>
        <location evidence="9">Cell membrane</location>
        <topology evidence="9">Multi-pass membrane protein</topology>
    </subcellularLocation>
</comment>
<evidence type="ECO:0000313" key="14">
    <source>
        <dbReference type="Proteomes" id="UP000045824"/>
    </source>
</evidence>
<dbReference type="RefSeq" id="WP_050119656.1">
    <property type="nucleotide sequence ID" value="NZ_CABMLW010000006.1"/>
</dbReference>
<dbReference type="GO" id="GO:0005886">
    <property type="term" value="C:plasma membrane"/>
    <property type="evidence" value="ECO:0007669"/>
    <property type="project" value="UniProtKB-SubCell"/>
</dbReference>
<dbReference type="InterPro" id="IPR000045">
    <property type="entry name" value="Prepilin_IV_endopep_pep"/>
</dbReference>
<evidence type="ECO:0000256" key="2">
    <source>
        <dbReference type="ARBA" id="ARBA00005801"/>
    </source>
</evidence>
<feature type="domain" description="Prepilin peptidase A24 N-terminal" evidence="12">
    <location>
        <begin position="16"/>
        <end position="115"/>
    </location>
</feature>
<comment type="function">
    <text evidence="9">Plays an essential role in type IV pili and type II pseudopili formation by proteolytically removing the leader sequence from substrate proteins and subsequently monomethylating the alpha-amino group of the newly exposed N-terminal phenylalanine.</text>
</comment>
<comment type="catalytic activity">
    <reaction evidence="9">
        <text>Typically cleaves a -Gly-|-Phe- bond to release an N-terminal, basic peptide of 5-8 residues from type IV prepilin, and then N-methylates the new N-terminal amino group, the methyl donor being S-adenosyl-L-methionine.</text>
        <dbReference type="EC" id="3.4.23.43"/>
    </reaction>
</comment>
<dbReference type="GO" id="GO:0006465">
    <property type="term" value="P:signal peptide processing"/>
    <property type="evidence" value="ECO:0007669"/>
    <property type="project" value="TreeGrafter"/>
</dbReference>
<dbReference type="GO" id="GO:0008168">
    <property type="term" value="F:methyltransferase activity"/>
    <property type="evidence" value="ECO:0007669"/>
    <property type="project" value="UniProtKB-KW"/>
</dbReference>
<dbReference type="InterPro" id="IPR050882">
    <property type="entry name" value="Prepilin_peptidase/N-MTase"/>
</dbReference>
<evidence type="ECO:0000256" key="8">
    <source>
        <dbReference type="RuleBase" id="RU003793"/>
    </source>
</evidence>
<gene>
    <name evidence="13" type="primary">outO</name>
    <name evidence="13" type="ORF">ERS008491_02494</name>
</gene>
<keyword evidence="3" id="KW-1003">Cell membrane</keyword>
<feature type="transmembrane region" description="Helical" evidence="10">
    <location>
        <begin position="6"/>
        <end position="28"/>
    </location>
</feature>
<dbReference type="EC" id="3.4.23.43" evidence="9"/>
<comment type="similarity">
    <text evidence="2 8">Belongs to the peptidase A24 family.</text>
</comment>
<keyword evidence="7 10" id="KW-0472">Membrane</keyword>
<feature type="transmembrane region" description="Helical" evidence="10">
    <location>
        <begin position="213"/>
        <end position="238"/>
    </location>
</feature>
<keyword evidence="9" id="KW-0808">Transferase</keyword>
<dbReference type="Gene3D" id="1.20.120.1220">
    <property type="match status" value="1"/>
</dbReference>
<evidence type="ECO:0000256" key="6">
    <source>
        <dbReference type="ARBA" id="ARBA00022989"/>
    </source>
</evidence>
<evidence type="ECO:0000256" key="1">
    <source>
        <dbReference type="ARBA" id="ARBA00004429"/>
    </source>
</evidence>
<dbReference type="Pfam" id="PF01478">
    <property type="entry name" value="Peptidase_A24"/>
    <property type="match status" value="1"/>
</dbReference>
<evidence type="ECO:0000259" key="12">
    <source>
        <dbReference type="Pfam" id="PF06750"/>
    </source>
</evidence>
<keyword evidence="4" id="KW-0997">Cell inner membrane</keyword>
<keyword evidence="9" id="KW-0511">Multifunctional enzyme</keyword>
<keyword evidence="9" id="KW-0645">Protease</keyword>
<evidence type="ECO:0000256" key="10">
    <source>
        <dbReference type="SAM" id="Phobius"/>
    </source>
</evidence>
<keyword evidence="5 9" id="KW-0812">Transmembrane</keyword>
<feature type="domain" description="Prepilin type IV endopeptidase peptidase" evidence="11">
    <location>
        <begin position="129"/>
        <end position="235"/>
    </location>
</feature>
<evidence type="ECO:0000313" key="13">
    <source>
        <dbReference type="EMBL" id="CNE87701.1"/>
    </source>
</evidence>
<feature type="transmembrane region" description="Helical" evidence="10">
    <location>
        <begin position="97"/>
        <end position="117"/>
    </location>
</feature>
<evidence type="ECO:0000256" key="5">
    <source>
        <dbReference type="ARBA" id="ARBA00022692"/>
    </source>
</evidence>
<dbReference type="InterPro" id="IPR010627">
    <property type="entry name" value="Prepilin_pept_A24_N"/>
</dbReference>
<dbReference type="PRINTS" id="PR00864">
    <property type="entry name" value="PREPILNPTASE"/>
</dbReference>
<feature type="transmembrane region" description="Helical" evidence="10">
    <location>
        <begin position="169"/>
        <end position="193"/>
    </location>
</feature>
<dbReference type="InterPro" id="IPR014032">
    <property type="entry name" value="Peptidase_A24A_bac"/>
</dbReference>
<evidence type="ECO:0000259" key="11">
    <source>
        <dbReference type="Pfam" id="PF01478"/>
    </source>
</evidence>
<protein>
    <recommendedName>
        <fullName evidence="9">Prepilin leader peptidase/N-methyltransferase</fullName>
        <ecNumber evidence="9">2.1.1.-</ecNumber>
        <ecNumber evidence="9">3.4.23.43</ecNumber>
    </recommendedName>
</protein>
<dbReference type="PANTHER" id="PTHR30487:SF0">
    <property type="entry name" value="PREPILIN LEADER PEPTIDASE_N-METHYLTRANSFERASE-RELATED"/>
    <property type="match status" value="1"/>
</dbReference>
<reference evidence="13 14" key="1">
    <citation type="submission" date="2015-03" db="EMBL/GenBank/DDBJ databases">
        <authorList>
            <person name="Murphy D."/>
        </authorList>
    </citation>
    <scope>NUCLEOTIDE SEQUENCE [LARGE SCALE GENOMIC DNA]</scope>
    <source>
        <strain evidence="13 14">FCF326</strain>
    </source>
</reference>
<dbReference type="EC" id="2.1.1.-" evidence="9"/>
<dbReference type="GO" id="GO:0004190">
    <property type="term" value="F:aspartic-type endopeptidase activity"/>
    <property type="evidence" value="ECO:0007669"/>
    <property type="project" value="UniProtKB-EC"/>
</dbReference>
<dbReference type="EMBL" id="CPYI01000009">
    <property type="protein sequence ID" value="CNE87701.1"/>
    <property type="molecule type" value="Genomic_DNA"/>
</dbReference>
<dbReference type="Pfam" id="PF06750">
    <property type="entry name" value="A24_N_bact"/>
    <property type="match status" value="1"/>
</dbReference>
<evidence type="ECO:0000256" key="7">
    <source>
        <dbReference type="ARBA" id="ARBA00023136"/>
    </source>
</evidence>
<feature type="transmembrane region" description="Helical" evidence="10">
    <location>
        <begin position="123"/>
        <end position="148"/>
    </location>
</feature>
<dbReference type="Proteomes" id="UP000045824">
    <property type="component" value="Unassembled WGS sequence"/>
</dbReference>
<dbReference type="GO" id="GO:0032259">
    <property type="term" value="P:methylation"/>
    <property type="evidence" value="ECO:0007669"/>
    <property type="project" value="UniProtKB-KW"/>
</dbReference>
<organism evidence="13 14">
    <name type="scientific">Yersinia kristensenii</name>
    <dbReference type="NCBI Taxonomy" id="28152"/>
    <lineage>
        <taxon>Bacteria</taxon>
        <taxon>Pseudomonadati</taxon>
        <taxon>Pseudomonadota</taxon>
        <taxon>Gammaproteobacteria</taxon>
        <taxon>Enterobacterales</taxon>
        <taxon>Yersiniaceae</taxon>
        <taxon>Yersinia</taxon>
    </lineage>
</organism>
<accession>A0A0T9LF19</accession>
<feature type="transmembrane region" description="Helical" evidence="10">
    <location>
        <begin position="250"/>
        <end position="267"/>
    </location>
</feature>
<sequence length="276" mass="31522">MIDIHFFTWLLIYISLGLCVGSFLNVVIYRLPIILLDAVPENTINKRDADTFKRGFNLCFPKSFCPHCYSPLPLRYNIPILGWFFLRGMTKCCNRKINPRYIIVELLTASLTLIIGFFVQDVYLVFCSLLLVWALIALAFIDLSYYILPDCITLPLLWCGLILNINDTFSSLSFSVMGAVMGYVFLWLPYWIFKLLKNIDSMGYGDFKLMAALGAWFGITAIPFLVLFSSSLGIISYIVIDKFSNEKIKFIAFGPYISLAGVGYVFWGEYITSLLY</sequence>
<name>A0A0T9LF19_YERKR</name>
<proteinExistence type="inferred from homology"/>
<keyword evidence="9" id="KW-0489">Methyltransferase</keyword>
<keyword evidence="6 10" id="KW-1133">Transmembrane helix</keyword>
<evidence type="ECO:0000256" key="3">
    <source>
        <dbReference type="ARBA" id="ARBA00022475"/>
    </source>
</evidence>